<organism evidence="3 4">
    <name type="scientific">Fundulus heteroclitus</name>
    <name type="common">Killifish</name>
    <name type="synonym">Mummichog</name>
    <dbReference type="NCBI Taxonomy" id="8078"/>
    <lineage>
        <taxon>Eukaryota</taxon>
        <taxon>Metazoa</taxon>
        <taxon>Chordata</taxon>
        <taxon>Craniata</taxon>
        <taxon>Vertebrata</taxon>
        <taxon>Euteleostomi</taxon>
        <taxon>Actinopterygii</taxon>
        <taxon>Neopterygii</taxon>
        <taxon>Teleostei</taxon>
        <taxon>Neoteleostei</taxon>
        <taxon>Acanthomorphata</taxon>
        <taxon>Ovalentaria</taxon>
        <taxon>Atherinomorphae</taxon>
        <taxon>Cyprinodontiformes</taxon>
        <taxon>Fundulidae</taxon>
        <taxon>Fundulus</taxon>
    </lineage>
</organism>
<feature type="signal peptide" evidence="1">
    <location>
        <begin position="1"/>
        <end position="19"/>
    </location>
</feature>
<reference evidence="3" key="1">
    <citation type="submission" date="2025-08" db="UniProtKB">
        <authorList>
            <consortium name="Ensembl"/>
        </authorList>
    </citation>
    <scope>IDENTIFICATION</scope>
</reference>
<proteinExistence type="predicted"/>
<feature type="chain" id="PRO_5018606670" description="UPAR/Ly6 domain-containing protein" evidence="1">
    <location>
        <begin position="20"/>
        <end position="102"/>
    </location>
</feature>
<dbReference type="InterPro" id="IPR016054">
    <property type="entry name" value="LY6_UPA_recep-like"/>
</dbReference>
<keyword evidence="4" id="KW-1185">Reference proteome</keyword>
<dbReference type="SMART" id="SM00134">
    <property type="entry name" value="LU"/>
    <property type="match status" value="1"/>
</dbReference>
<dbReference type="Gene3D" id="2.10.60.10">
    <property type="entry name" value="CD59"/>
    <property type="match status" value="1"/>
</dbReference>
<dbReference type="Proteomes" id="UP000265000">
    <property type="component" value="Unplaced"/>
</dbReference>
<name>A0A3Q2TS96_FUNHE</name>
<accession>A0A3Q2TS96</accession>
<dbReference type="AlphaFoldDB" id="A0A3Q2TS96"/>
<evidence type="ECO:0000256" key="1">
    <source>
        <dbReference type="SAM" id="SignalP"/>
    </source>
</evidence>
<reference evidence="3" key="2">
    <citation type="submission" date="2025-09" db="UniProtKB">
        <authorList>
            <consortium name="Ensembl"/>
        </authorList>
    </citation>
    <scope>IDENTIFICATION</scope>
</reference>
<keyword evidence="1" id="KW-0732">Signal</keyword>
<evidence type="ECO:0000259" key="2">
    <source>
        <dbReference type="SMART" id="SM00134"/>
    </source>
</evidence>
<dbReference type="SUPFAM" id="SSF57302">
    <property type="entry name" value="Snake toxin-like"/>
    <property type="match status" value="1"/>
</dbReference>
<evidence type="ECO:0000313" key="4">
    <source>
        <dbReference type="Proteomes" id="UP000265000"/>
    </source>
</evidence>
<dbReference type="InterPro" id="IPR045860">
    <property type="entry name" value="Snake_toxin-like_sf"/>
</dbReference>
<evidence type="ECO:0000313" key="3">
    <source>
        <dbReference type="Ensembl" id="ENSFHEP00000019640.1"/>
    </source>
</evidence>
<feature type="domain" description="UPAR/Ly6" evidence="2">
    <location>
        <begin position="20"/>
        <end position="91"/>
    </location>
</feature>
<dbReference type="GeneTree" id="ENSGT01150000288753"/>
<sequence>MYLFCSYLIVSLFFYLVCGLRCYSCTADPESCTDTIACSAFFNRCYSLKPEGLKVVIKGCMASPACIGSITCCEGDLCNGAVPTGPGVIMLLMCSALIALFK</sequence>
<dbReference type="Ensembl" id="ENSFHET00000034865.1">
    <property type="protein sequence ID" value="ENSFHEP00000019640.1"/>
    <property type="gene ID" value="ENSFHEG00000021566.1"/>
</dbReference>
<protein>
    <recommendedName>
        <fullName evidence="2">UPAR/Ly6 domain-containing protein</fullName>
    </recommendedName>
</protein>